<organism evidence="1 2">
    <name type="scientific">Pontivivens nitratireducens</name>
    <dbReference type="NCBI Taxonomy" id="2758038"/>
    <lineage>
        <taxon>Bacteria</taxon>
        <taxon>Pseudomonadati</taxon>
        <taxon>Pseudomonadota</taxon>
        <taxon>Alphaproteobacteria</taxon>
        <taxon>Rhodobacterales</taxon>
        <taxon>Paracoccaceae</taxon>
        <taxon>Pontivivens</taxon>
    </lineage>
</organism>
<dbReference type="EMBL" id="CP049811">
    <property type="protein sequence ID" value="QIK40808.1"/>
    <property type="molecule type" value="Genomic_DNA"/>
</dbReference>
<dbReference type="Proteomes" id="UP000500791">
    <property type="component" value="Chromosome"/>
</dbReference>
<protein>
    <recommendedName>
        <fullName evidence="3">HAD family hydrolase</fullName>
    </recommendedName>
</protein>
<evidence type="ECO:0000313" key="2">
    <source>
        <dbReference type="Proteomes" id="UP000500791"/>
    </source>
</evidence>
<evidence type="ECO:0000313" key="1">
    <source>
        <dbReference type="EMBL" id="QIK40808.1"/>
    </source>
</evidence>
<dbReference type="KEGG" id="mon:G8E03_08545"/>
<proteinExistence type="predicted"/>
<dbReference type="AlphaFoldDB" id="A0A6G7VLT1"/>
<gene>
    <name evidence="1" type="ORF">G8E03_08545</name>
</gene>
<dbReference type="RefSeq" id="WP_166190670.1">
    <property type="nucleotide sequence ID" value="NZ_CP049811.1"/>
</dbReference>
<name>A0A6G7VLT1_9RHOB</name>
<evidence type="ECO:0008006" key="3">
    <source>
        <dbReference type="Google" id="ProtNLM"/>
    </source>
</evidence>
<sequence>MALTDITRAQIEMLDLVPDSPLIAVDADEVLVYFMRHFRDFSAEKSWRLNPGAGRLDQALTHIEDGSIADMATGLGLIDAFFQAEVHNQIAIDWAASSLKEASLSAQIVVLTNLPHAARDGRIANLGGHGIPYPVVTNTGGKGFALAELAARVDGPVLFIDDSAAQIESAAKEAPQVRRMQLIGCDYAAPALPRTDAAETLALDWGDGQRWIKRVLG</sequence>
<accession>A0A6G7VLT1</accession>
<keyword evidence="2" id="KW-1185">Reference proteome</keyword>
<reference evidence="1 2" key="1">
    <citation type="submission" date="2020-03" db="EMBL/GenBank/DDBJ databases">
        <title>Complete genome sequence of Monaibacterium sp. ALG8 with diverse plasmids.</title>
        <authorList>
            <person name="Sun C."/>
        </authorList>
    </citation>
    <scope>NUCLEOTIDE SEQUENCE [LARGE SCALE GENOMIC DNA]</scope>
    <source>
        <strain evidence="1 2">ALG8</strain>
    </source>
</reference>